<dbReference type="Proteomes" id="UP000016922">
    <property type="component" value="Unassembled WGS sequence"/>
</dbReference>
<evidence type="ECO:0000256" key="3">
    <source>
        <dbReference type="ARBA" id="ARBA00023002"/>
    </source>
</evidence>
<reference evidence="5 6" key="1">
    <citation type="journal article" date="2013" name="BMC Genomics">
        <title>Genomics-driven discovery of the pneumocandin biosynthetic gene cluster in the fungus Glarea lozoyensis.</title>
        <authorList>
            <person name="Chen L."/>
            <person name="Yue Q."/>
            <person name="Zhang X."/>
            <person name="Xiang M."/>
            <person name="Wang C."/>
            <person name="Li S."/>
            <person name="Che Y."/>
            <person name="Ortiz-Lopez F.J."/>
            <person name="Bills G.F."/>
            <person name="Liu X."/>
            <person name="An Z."/>
        </authorList>
    </citation>
    <scope>NUCLEOTIDE SEQUENCE [LARGE SCALE GENOMIC DNA]</scope>
    <source>
        <strain evidence="6">ATCC 20868 / MF5171</strain>
    </source>
</reference>
<dbReference type="InterPro" id="IPR002347">
    <property type="entry name" value="SDR_fam"/>
</dbReference>
<dbReference type="OrthoDB" id="2102561at2759"/>
<dbReference type="SUPFAM" id="SSF51735">
    <property type="entry name" value="NAD(P)-binding Rossmann-fold domains"/>
    <property type="match status" value="1"/>
</dbReference>
<dbReference type="InterPro" id="IPR020904">
    <property type="entry name" value="Sc_DH/Rdtase_CS"/>
</dbReference>
<gene>
    <name evidence="5" type="ORF">GLAREA_01143</name>
</gene>
<dbReference type="Pfam" id="PF00106">
    <property type="entry name" value="adh_short"/>
    <property type="match status" value="1"/>
</dbReference>
<dbReference type="InterPro" id="IPR036291">
    <property type="entry name" value="NAD(P)-bd_dom_sf"/>
</dbReference>
<evidence type="ECO:0000313" key="6">
    <source>
        <dbReference type="Proteomes" id="UP000016922"/>
    </source>
</evidence>
<dbReference type="eggNOG" id="KOG1209">
    <property type="taxonomic scope" value="Eukaryota"/>
</dbReference>
<dbReference type="GO" id="GO:0004806">
    <property type="term" value="F:triacylglycerol lipase activity"/>
    <property type="evidence" value="ECO:0007669"/>
    <property type="project" value="TreeGrafter"/>
</dbReference>
<dbReference type="GO" id="GO:0000140">
    <property type="term" value="F:acylglycerone-phosphate reductase (NADP+) activity"/>
    <property type="evidence" value="ECO:0007669"/>
    <property type="project" value="TreeGrafter"/>
</dbReference>
<dbReference type="RefSeq" id="XP_008084092.1">
    <property type="nucleotide sequence ID" value="XM_008085901.1"/>
</dbReference>
<dbReference type="PANTHER" id="PTHR44169">
    <property type="entry name" value="NADPH-DEPENDENT 1-ACYLDIHYDROXYACETONE PHOSPHATE REDUCTASE"/>
    <property type="match status" value="1"/>
</dbReference>
<evidence type="ECO:0000256" key="1">
    <source>
        <dbReference type="ARBA" id="ARBA00006484"/>
    </source>
</evidence>
<dbReference type="AlphaFoldDB" id="S3DU88"/>
<sequence length="304" mass="32192">MAQAQKRTILITGCSEGGAGHALALEFAARGFRVFATARSTKSLTTLESKGIETLALDVTDESSIASLKAEISTRTSGKLDILFNNAGTMIDSPAIEASPAEVQAMFHTNVFGLFNVIQSFTPLLLAAVHSSSNPSPPTIINTASVVARVPMPLTAHYNASKAAVASYSDTLRLELAPLGIKVVTLFMGVVSTNIVKSENISFPESSLYKPLEQGLRNRSVNHLRDGMTTRVFAKQVVDSVLKSPGMGKAEYLWKGGQAGLVWALDKLGWRKVFDGNVLGGVGLTAGVGRAIFERGRVSVVGGK</sequence>
<dbReference type="GO" id="GO:0005783">
    <property type="term" value="C:endoplasmic reticulum"/>
    <property type="evidence" value="ECO:0007669"/>
    <property type="project" value="TreeGrafter"/>
</dbReference>
<comment type="similarity">
    <text evidence="1 4">Belongs to the short-chain dehydrogenases/reductases (SDR) family.</text>
</comment>
<evidence type="ECO:0000313" key="5">
    <source>
        <dbReference type="EMBL" id="EPE29983.1"/>
    </source>
</evidence>
<accession>S3DU88</accession>
<proteinExistence type="inferred from homology"/>
<organism evidence="5 6">
    <name type="scientific">Glarea lozoyensis (strain ATCC 20868 / MF5171)</name>
    <dbReference type="NCBI Taxonomy" id="1116229"/>
    <lineage>
        <taxon>Eukaryota</taxon>
        <taxon>Fungi</taxon>
        <taxon>Dikarya</taxon>
        <taxon>Ascomycota</taxon>
        <taxon>Pezizomycotina</taxon>
        <taxon>Leotiomycetes</taxon>
        <taxon>Helotiales</taxon>
        <taxon>Helotiaceae</taxon>
        <taxon>Glarea</taxon>
    </lineage>
</organism>
<dbReference type="EMBL" id="KE145367">
    <property type="protein sequence ID" value="EPE29983.1"/>
    <property type="molecule type" value="Genomic_DNA"/>
</dbReference>
<dbReference type="PROSITE" id="PS00061">
    <property type="entry name" value="ADH_SHORT"/>
    <property type="match status" value="1"/>
</dbReference>
<dbReference type="GO" id="GO:0006654">
    <property type="term" value="P:phosphatidic acid biosynthetic process"/>
    <property type="evidence" value="ECO:0007669"/>
    <property type="project" value="TreeGrafter"/>
</dbReference>
<keyword evidence="2" id="KW-0521">NADP</keyword>
<dbReference type="PRINTS" id="PR00080">
    <property type="entry name" value="SDRFAMILY"/>
</dbReference>
<name>S3DU88_GLAL2</name>
<dbReference type="STRING" id="1116229.S3DU88"/>
<dbReference type="PANTHER" id="PTHR44169:SF6">
    <property type="entry name" value="NADPH-DEPENDENT 1-ACYLDIHYDROXYACETONE PHOSPHATE REDUCTASE"/>
    <property type="match status" value="1"/>
</dbReference>
<dbReference type="GeneID" id="19460201"/>
<dbReference type="KEGG" id="glz:GLAREA_01143"/>
<dbReference type="GO" id="GO:0005811">
    <property type="term" value="C:lipid droplet"/>
    <property type="evidence" value="ECO:0007669"/>
    <property type="project" value="TreeGrafter"/>
</dbReference>
<dbReference type="OMA" id="IWFLNAV"/>
<dbReference type="CDD" id="cd05374">
    <property type="entry name" value="17beta-HSD-like_SDR_c"/>
    <property type="match status" value="1"/>
</dbReference>
<evidence type="ECO:0000256" key="2">
    <source>
        <dbReference type="ARBA" id="ARBA00022857"/>
    </source>
</evidence>
<evidence type="ECO:0000256" key="4">
    <source>
        <dbReference type="RuleBase" id="RU000363"/>
    </source>
</evidence>
<dbReference type="PRINTS" id="PR00081">
    <property type="entry name" value="GDHRDH"/>
</dbReference>
<dbReference type="Gene3D" id="3.40.50.720">
    <property type="entry name" value="NAD(P)-binding Rossmann-like Domain"/>
    <property type="match status" value="1"/>
</dbReference>
<protein>
    <submittedName>
        <fullName evidence="5">NAD(P)-binding Rossmann-fold containing protein</fullName>
    </submittedName>
</protein>
<dbReference type="HOGENOM" id="CLU_010194_2_9_1"/>
<dbReference type="GO" id="GO:0019433">
    <property type="term" value="P:triglyceride catabolic process"/>
    <property type="evidence" value="ECO:0007669"/>
    <property type="project" value="TreeGrafter"/>
</dbReference>
<keyword evidence="6" id="KW-1185">Reference proteome</keyword>
<keyword evidence="3" id="KW-0560">Oxidoreductase</keyword>